<feature type="domain" description="Methyltransferase" evidence="9">
    <location>
        <begin position="63"/>
        <end position="215"/>
    </location>
</feature>
<comment type="catalytic activity">
    <reaction evidence="7">
        <text>arsenic triglutathione + 2 [thioredoxin]-dithiol + 2 S-adenosyl-L-methionine + H2O = dimethylarsinous acid + 2 [thioredoxin]-disulfide + 3 glutathione + 2 S-adenosyl-L-homocysteine + 2 H(+)</text>
        <dbReference type="Rhea" id="RHEA:69464"/>
        <dbReference type="Rhea" id="RHEA-COMP:10698"/>
        <dbReference type="Rhea" id="RHEA-COMP:10700"/>
        <dbReference type="ChEBI" id="CHEBI:15377"/>
        <dbReference type="ChEBI" id="CHEBI:15378"/>
        <dbReference type="ChEBI" id="CHEBI:23808"/>
        <dbReference type="ChEBI" id="CHEBI:29950"/>
        <dbReference type="ChEBI" id="CHEBI:50058"/>
        <dbReference type="ChEBI" id="CHEBI:57856"/>
        <dbReference type="ChEBI" id="CHEBI:57925"/>
        <dbReference type="ChEBI" id="CHEBI:59789"/>
        <dbReference type="ChEBI" id="CHEBI:183640"/>
        <dbReference type="EC" id="2.1.1.137"/>
    </reaction>
</comment>
<evidence type="ECO:0000256" key="7">
    <source>
        <dbReference type="ARBA" id="ARBA00047943"/>
    </source>
</evidence>
<evidence type="ECO:0000256" key="6">
    <source>
        <dbReference type="ARBA" id="ARBA00047941"/>
    </source>
</evidence>
<evidence type="ECO:0000313" key="10">
    <source>
        <dbReference type="EMBL" id="KAK4244076.1"/>
    </source>
</evidence>
<dbReference type="PANTHER" id="PTHR43675">
    <property type="entry name" value="ARSENITE METHYLTRANSFERASE"/>
    <property type="match status" value="1"/>
</dbReference>
<keyword evidence="2" id="KW-0949">S-adenosyl-L-methionine</keyword>
<dbReference type="Proteomes" id="UP001303647">
    <property type="component" value="Unassembled WGS sequence"/>
</dbReference>
<dbReference type="EC" id="2.1.1.137" evidence="4"/>
<evidence type="ECO:0000313" key="11">
    <source>
        <dbReference type="Proteomes" id="UP001303647"/>
    </source>
</evidence>
<dbReference type="InterPro" id="IPR025714">
    <property type="entry name" value="Methyltranfer_dom"/>
</dbReference>
<accession>A0AAN7CLZ7</accession>
<dbReference type="SUPFAM" id="SSF53335">
    <property type="entry name" value="S-adenosyl-L-methionine-dependent methyltransferases"/>
    <property type="match status" value="1"/>
</dbReference>
<dbReference type="EMBL" id="MU857759">
    <property type="protein sequence ID" value="KAK4244076.1"/>
    <property type="molecule type" value="Genomic_DNA"/>
</dbReference>
<organism evidence="10 11">
    <name type="scientific">Corynascus novoguineensis</name>
    <dbReference type="NCBI Taxonomy" id="1126955"/>
    <lineage>
        <taxon>Eukaryota</taxon>
        <taxon>Fungi</taxon>
        <taxon>Dikarya</taxon>
        <taxon>Ascomycota</taxon>
        <taxon>Pezizomycotina</taxon>
        <taxon>Sordariomycetes</taxon>
        <taxon>Sordariomycetidae</taxon>
        <taxon>Sordariales</taxon>
        <taxon>Chaetomiaceae</taxon>
        <taxon>Corynascus</taxon>
    </lineage>
</organism>
<dbReference type="PANTHER" id="PTHR43675:SF8">
    <property type="entry name" value="ARSENITE METHYLTRANSFERASE"/>
    <property type="match status" value="1"/>
</dbReference>
<name>A0AAN7CLZ7_9PEZI</name>
<comment type="catalytic activity">
    <reaction evidence="8">
        <text>arsenic triglutathione + 3 [thioredoxin]-dithiol + 3 S-adenosyl-L-methionine = trimethylarsine + 3 [thioredoxin]-disulfide + 3 glutathione + 3 S-adenosyl-L-homocysteine + 3 H(+)</text>
        <dbReference type="Rhea" id="RHEA:69432"/>
        <dbReference type="Rhea" id="RHEA-COMP:10698"/>
        <dbReference type="Rhea" id="RHEA-COMP:10700"/>
        <dbReference type="ChEBI" id="CHEBI:15378"/>
        <dbReference type="ChEBI" id="CHEBI:27130"/>
        <dbReference type="ChEBI" id="CHEBI:29950"/>
        <dbReference type="ChEBI" id="CHEBI:50058"/>
        <dbReference type="ChEBI" id="CHEBI:57856"/>
        <dbReference type="ChEBI" id="CHEBI:57925"/>
        <dbReference type="ChEBI" id="CHEBI:59789"/>
        <dbReference type="ChEBI" id="CHEBI:183640"/>
        <dbReference type="EC" id="2.1.1.137"/>
    </reaction>
</comment>
<evidence type="ECO:0000256" key="2">
    <source>
        <dbReference type="ARBA" id="ARBA00022691"/>
    </source>
</evidence>
<gene>
    <name evidence="10" type="ORF">C7999DRAFT_35559</name>
</gene>
<dbReference type="GO" id="GO:0032259">
    <property type="term" value="P:methylation"/>
    <property type="evidence" value="ECO:0007669"/>
    <property type="project" value="UniProtKB-KW"/>
</dbReference>
<evidence type="ECO:0000259" key="9">
    <source>
        <dbReference type="Pfam" id="PF13847"/>
    </source>
</evidence>
<keyword evidence="10" id="KW-0489">Methyltransferase</keyword>
<comment type="similarity">
    <text evidence="3">Belongs to the methyltransferase superfamily. Arsenite methyltransferase family.</text>
</comment>
<protein>
    <recommendedName>
        <fullName evidence="5">Arsenite methyltransferase</fullName>
        <ecNumber evidence="4">2.1.1.137</ecNumber>
    </recommendedName>
</protein>
<dbReference type="Gene3D" id="3.40.50.150">
    <property type="entry name" value="Vaccinia Virus protein VP39"/>
    <property type="match status" value="1"/>
</dbReference>
<evidence type="ECO:0000256" key="5">
    <source>
        <dbReference type="ARBA" id="ARBA00034545"/>
    </source>
</evidence>
<evidence type="ECO:0000256" key="3">
    <source>
        <dbReference type="ARBA" id="ARBA00034487"/>
    </source>
</evidence>
<keyword evidence="1" id="KW-0808">Transferase</keyword>
<reference evidence="10" key="1">
    <citation type="journal article" date="2023" name="Mol. Phylogenet. Evol.">
        <title>Genome-scale phylogeny and comparative genomics of the fungal order Sordariales.</title>
        <authorList>
            <person name="Hensen N."/>
            <person name="Bonometti L."/>
            <person name="Westerberg I."/>
            <person name="Brannstrom I.O."/>
            <person name="Guillou S."/>
            <person name="Cros-Aarteil S."/>
            <person name="Calhoun S."/>
            <person name="Haridas S."/>
            <person name="Kuo A."/>
            <person name="Mondo S."/>
            <person name="Pangilinan J."/>
            <person name="Riley R."/>
            <person name="LaButti K."/>
            <person name="Andreopoulos B."/>
            <person name="Lipzen A."/>
            <person name="Chen C."/>
            <person name="Yan M."/>
            <person name="Daum C."/>
            <person name="Ng V."/>
            <person name="Clum A."/>
            <person name="Steindorff A."/>
            <person name="Ohm R.A."/>
            <person name="Martin F."/>
            <person name="Silar P."/>
            <person name="Natvig D.O."/>
            <person name="Lalanne C."/>
            <person name="Gautier V."/>
            <person name="Ament-Velasquez S.L."/>
            <person name="Kruys A."/>
            <person name="Hutchinson M.I."/>
            <person name="Powell A.J."/>
            <person name="Barry K."/>
            <person name="Miller A.N."/>
            <person name="Grigoriev I.V."/>
            <person name="Debuchy R."/>
            <person name="Gladieux P."/>
            <person name="Hiltunen Thoren M."/>
            <person name="Johannesson H."/>
        </authorList>
    </citation>
    <scope>NUCLEOTIDE SEQUENCE</scope>
    <source>
        <strain evidence="10">CBS 359.72</strain>
    </source>
</reference>
<dbReference type="Pfam" id="PF13847">
    <property type="entry name" value="Methyltransf_31"/>
    <property type="match status" value="1"/>
</dbReference>
<dbReference type="CDD" id="cd02440">
    <property type="entry name" value="AdoMet_MTases"/>
    <property type="match status" value="1"/>
</dbReference>
<keyword evidence="11" id="KW-1185">Reference proteome</keyword>
<reference evidence="10" key="2">
    <citation type="submission" date="2023-05" db="EMBL/GenBank/DDBJ databases">
        <authorList>
            <consortium name="Lawrence Berkeley National Laboratory"/>
            <person name="Steindorff A."/>
            <person name="Hensen N."/>
            <person name="Bonometti L."/>
            <person name="Westerberg I."/>
            <person name="Brannstrom I.O."/>
            <person name="Guillou S."/>
            <person name="Cros-Aarteil S."/>
            <person name="Calhoun S."/>
            <person name="Haridas S."/>
            <person name="Kuo A."/>
            <person name="Mondo S."/>
            <person name="Pangilinan J."/>
            <person name="Riley R."/>
            <person name="Labutti K."/>
            <person name="Andreopoulos B."/>
            <person name="Lipzen A."/>
            <person name="Chen C."/>
            <person name="Yanf M."/>
            <person name="Daum C."/>
            <person name="Ng V."/>
            <person name="Clum A."/>
            <person name="Ohm R."/>
            <person name="Martin F."/>
            <person name="Silar P."/>
            <person name="Natvig D."/>
            <person name="Lalanne C."/>
            <person name="Gautier V."/>
            <person name="Ament-Velasquez S.L."/>
            <person name="Kruys A."/>
            <person name="Hutchinson M.I."/>
            <person name="Powell A.J."/>
            <person name="Barry K."/>
            <person name="Miller A.N."/>
            <person name="Grigoriev I.V."/>
            <person name="Debuchy R."/>
            <person name="Gladieux P."/>
            <person name="Thoren M.H."/>
            <person name="Johannesson H."/>
        </authorList>
    </citation>
    <scope>NUCLEOTIDE SEQUENCE</scope>
    <source>
        <strain evidence="10">CBS 359.72</strain>
    </source>
</reference>
<comment type="catalytic activity">
    <reaction evidence="6">
        <text>arsenic triglutathione + [thioredoxin]-dithiol + S-adenosyl-L-methionine + 2 H2O = methylarsonous acid + [thioredoxin]-disulfide + 3 glutathione + S-adenosyl-L-homocysteine + H(+)</text>
        <dbReference type="Rhea" id="RHEA:69460"/>
        <dbReference type="Rhea" id="RHEA-COMP:10698"/>
        <dbReference type="Rhea" id="RHEA-COMP:10700"/>
        <dbReference type="ChEBI" id="CHEBI:15377"/>
        <dbReference type="ChEBI" id="CHEBI:15378"/>
        <dbReference type="ChEBI" id="CHEBI:17826"/>
        <dbReference type="ChEBI" id="CHEBI:29950"/>
        <dbReference type="ChEBI" id="CHEBI:50058"/>
        <dbReference type="ChEBI" id="CHEBI:57856"/>
        <dbReference type="ChEBI" id="CHEBI:57925"/>
        <dbReference type="ChEBI" id="CHEBI:59789"/>
        <dbReference type="ChEBI" id="CHEBI:183640"/>
        <dbReference type="EC" id="2.1.1.137"/>
    </reaction>
</comment>
<comment type="caution">
    <text evidence="10">The sequence shown here is derived from an EMBL/GenBank/DDBJ whole genome shotgun (WGS) entry which is preliminary data.</text>
</comment>
<dbReference type="InterPro" id="IPR026669">
    <property type="entry name" value="Arsenite_MeTrfase-like"/>
</dbReference>
<dbReference type="AlphaFoldDB" id="A0AAN7CLZ7"/>
<evidence type="ECO:0000256" key="8">
    <source>
        <dbReference type="ARBA" id="ARBA00048428"/>
    </source>
</evidence>
<evidence type="ECO:0000256" key="4">
    <source>
        <dbReference type="ARBA" id="ARBA00034521"/>
    </source>
</evidence>
<dbReference type="GO" id="GO:0030791">
    <property type="term" value="F:arsenite methyltransferase activity"/>
    <property type="evidence" value="ECO:0007669"/>
    <property type="project" value="UniProtKB-EC"/>
</dbReference>
<proteinExistence type="inferred from homology"/>
<sequence length="301" mass="31759">MDSSNIYDKVREHYSTASRGTSVKYGEAVAKSFGYSDDELANIPQDANLGLSCGNPLAIASLKEGETVVDLGCGAGFDVFLASKKVGLSGRAIGVDMNDDMLARANQILSSSTSATDNNITFLKANITSIPLPDNTVDCIISNCVINLVPHADKPAVFGEMHRLLRPGGGRVAVSDILARKPLPKRLRDDLAMYVGCIAGAAQIAEYRVWLEAAGFRDVMIVDTEADLNVYLETGEDGKRKRADGCCVPAGGDGGCCSSKTETAPDFATASNGCSVPAGVVSEKTDLNEFVGSYKIFAVKN</sequence>
<evidence type="ECO:0000256" key="1">
    <source>
        <dbReference type="ARBA" id="ARBA00022679"/>
    </source>
</evidence>
<dbReference type="InterPro" id="IPR029063">
    <property type="entry name" value="SAM-dependent_MTases_sf"/>
</dbReference>